<dbReference type="Gene3D" id="1.20.1600.10">
    <property type="entry name" value="Outer membrane efflux proteins (OEP)"/>
    <property type="match status" value="1"/>
</dbReference>
<dbReference type="GO" id="GO:0015562">
    <property type="term" value="F:efflux transmembrane transporter activity"/>
    <property type="evidence" value="ECO:0007669"/>
    <property type="project" value="InterPro"/>
</dbReference>
<accession>A0A1G7D9X1</accession>
<dbReference type="OrthoDB" id="9783163at2"/>
<dbReference type="Gene3D" id="2.20.200.10">
    <property type="entry name" value="Outer membrane efflux proteins (OEP)"/>
    <property type="match status" value="1"/>
</dbReference>
<comment type="subcellular location">
    <subcellularLocation>
        <location evidence="2">Cell membrane</location>
        <topology evidence="2">Lipid-anchor</topology>
    </subcellularLocation>
</comment>
<organism evidence="3 4">
    <name type="scientific">Desulfuromonas thiophila</name>
    <dbReference type="NCBI Taxonomy" id="57664"/>
    <lineage>
        <taxon>Bacteria</taxon>
        <taxon>Pseudomonadati</taxon>
        <taxon>Thermodesulfobacteriota</taxon>
        <taxon>Desulfuromonadia</taxon>
        <taxon>Desulfuromonadales</taxon>
        <taxon>Desulfuromonadaceae</taxon>
        <taxon>Desulfuromonas</taxon>
    </lineage>
</organism>
<protein>
    <submittedName>
        <fullName evidence="3">Outer membrane protein, multidrug efflux system</fullName>
    </submittedName>
</protein>
<evidence type="ECO:0000313" key="3">
    <source>
        <dbReference type="EMBL" id="SDE47780.1"/>
    </source>
</evidence>
<dbReference type="PANTHER" id="PTHR30203">
    <property type="entry name" value="OUTER MEMBRANE CATION EFFLUX PROTEIN"/>
    <property type="match status" value="1"/>
</dbReference>
<dbReference type="AlphaFoldDB" id="A0A1G7D9X1"/>
<name>A0A1G7D9X1_9BACT</name>
<keyword evidence="2" id="KW-0472">Membrane</keyword>
<evidence type="ECO:0000256" key="1">
    <source>
        <dbReference type="ARBA" id="ARBA00007613"/>
    </source>
</evidence>
<proteinExistence type="inferred from homology"/>
<keyword evidence="2" id="KW-1134">Transmembrane beta strand</keyword>
<evidence type="ECO:0000313" key="4">
    <source>
        <dbReference type="Proteomes" id="UP000243205"/>
    </source>
</evidence>
<sequence>MRRRLAALLCCLLCLTGCATLAPPYETPAPASSSHWPAGAAYPTLADNAGPLAMHLPLGQVFPDQRLQQLLSLAIANNRDLRQAVIAIEQSRAQFQIEGAALLPQVDAEAQGYRERRPADLSGTGQSRITSEYRAGLGVSAYELDLFGRIRSLRDQALQTYLATEEARRAVHIGLVAEVASAWLTLAADQEHLRLARETLTSQEASYRLIQSRYDAGISSALDLHQAQTSVDNARIDIARYSRLVAQDQNALTLLVGSAIPANLLPEGLQDIRIAISEPAIGLPSQVLLQRPDILQAEHQLRAAYANIGAARAAFFPSIHLLGSFGSASAELTDLFQAGSLAWSFTPQISVPIFDAQRNRLRLRVAETERDLLLARYDKAIQTAFREVADALAAFGTLDTQLQAQRSLVDATANSYNLSQARYQQGIDSYLNVLDSQRALYRAQQELISTELGRQLNRTSLYRALGGGWYTSEPS</sequence>
<evidence type="ECO:0000256" key="2">
    <source>
        <dbReference type="RuleBase" id="RU362097"/>
    </source>
</evidence>
<dbReference type="Pfam" id="PF02321">
    <property type="entry name" value="OEP"/>
    <property type="match status" value="2"/>
</dbReference>
<gene>
    <name evidence="3" type="ORF">SAMN05661003_11261</name>
</gene>
<feature type="chain" id="PRO_5017104537" evidence="2">
    <location>
        <begin position="22"/>
        <end position="475"/>
    </location>
</feature>
<dbReference type="PANTHER" id="PTHR30203:SF32">
    <property type="entry name" value="CATION EFFLUX SYSTEM PROTEIN CUSC"/>
    <property type="match status" value="1"/>
</dbReference>
<dbReference type="RefSeq" id="WP_092079326.1">
    <property type="nucleotide sequence ID" value="NZ_FNAQ01000012.1"/>
</dbReference>
<keyword evidence="4" id="KW-1185">Reference proteome</keyword>
<dbReference type="GO" id="GO:0005886">
    <property type="term" value="C:plasma membrane"/>
    <property type="evidence" value="ECO:0007669"/>
    <property type="project" value="UniProtKB-SubCell"/>
</dbReference>
<dbReference type="STRING" id="57664.SAMN05661003_11261"/>
<keyword evidence="2" id="KW-0564">Palmitate</keyword>
<reference evidence="4" key="1">
    <citation type="submission" date="2016-10" db="EMBL/GenBank/DDBJ databases">
        <authorList>
            <person name="Varghese N."/>
            <person name="Submissions S."/>
        </authorList>
    </citation>
    <scope>NUCLEOTIDE SEQUENCE [LARGE SCALE GENOMIC DNA]</scope>
    <source>
        <strain evidence="4">DSM 8987</strain>
    </source>
</reference>
<dbReference type="Proteomes" id="UP000243205">
    <property type="component" value="Unassembled WGS sequence"/>
</dbReference>
<keyword evidence="2" id="KW-0812">Transmembrane</keyword>
<comment type="similarity">
    <text evidence="1 2">Belongs to the outer membrane factor (OMF) (TC 1.B.17) family.</text>
</comment>
<dbReference type="NCBIfam" id="TIGR01845">
    <property type="entry name" value="outer_NodT"/>
    <property type="match status" value="1"/>
</dbReference>
<keyword evidence="2" id="KW-0732">Signal</keyword>
<dbReference type="EMBL" id="FNAQ01000012">
    <property type="protein sequence ID" value="SDE47780.1"/>
    <property type="molecule type" value="Genomic_DNA"/>
</dbReference>
<dbReference type="InterPro" id="IPR003423">
    <property type="entry name" value="OMP_efflux"/>
</dbReference>
<dbReference type="SUPFAM" id="SSF56954">
    <property type="entry name" value="Outer membrane efflux proteins (OEP)"/>
    <property type="match status" value="1"/>
</dbReference>
<keyword evidence="2" id="KW-0449">Lipoprotein</keyword>
<dbReference type="InterPro" id="IPR010131">
    <property type="entry name" value="MdtP/NodT-like"/>
</dbReference>
<feature type="signal peptide" evidence="2">
    <location>
        <begin position="1"/>
        <end position="21"/>
    </location>
</feature>